<reference evidence="2" key="1">
    <citation type="submission" date="2014-09" db="EMBL/GenBank/DDBJ databases">
        <authorList>
            <person name="Sharma Rahul"/>
            <person name="Thines Marco"/>
        </authorList>
    </citation>
    <scope>NUCLEOTIDE SEQUENCE [LARGE SCALE GENOMIC DNA]</scope>
</reference>
<name>A0A0P1A528_PLAHL</name>
<dbReference type="AlphaFoldDB" id="A0A0P1A528"/>
<evidence type="ECO:0000313" key="1">
    <source>
        <dbReference type="EMBL" id="CEG35080.1"/>
    </source>
</evidence>
<proteinExistence type="predicted"/>
<organism evidence="1 2">
    <name type="scientific">Plasmopara halstedii</name>
    <name type="common">Downy mildew of sunflower</name>
    <dbReference type="NCBI Taxonomy" id="4781"/>
    <lineage>
        <taxon>Eukaryota</taxon>
        <taxon>Sar</taxon>
        <taxon>Stramenopiles</taxon>
        <taxon>Oomycota</taxon>
        <taxon>Peronosporomycetes</taxon>
        <taxon>Peronosporales</taxon>
        <taxon>Peronosporaceae</taxon>
        <taxon>Plasmopara</taxon>
    </lineage>
</organism>
<accession>A0A0P1A528</accession>
<evidence type="ECO:0000313" key="2">
    <source>
        <dbReference type="Proteomes" id="UP000054928"/>
    </source>
</evidence>
<dbReference type="OrthoDB" id="10592485at2759"/>
<protein>
    <submittedName>
        <fullName evidence="1">Uncharacterized protein</fullName>
    </submittedName>
</protein>
<dbReference type="EMBL" id="CCYD01000007">
    <property type="protein sequence ID" value="CEG35080.1"/>
    <property type="molecule type" value="Genomic_DNA"/>
</dbReference>
<keyword evidence="2" id="KW-1185">Reference proteome</keyword>
<dbReference type="GeneID" id="59052684"/>
<dbReference type="RefSeq" id="XP_036262957.1">
    <property type="nucleotide sequence ID" value="XM_036407270.1"/>
</dbReference>
<sequence>MQSMDLYSDGKVPLEVIRETLNPVKLKSRLSALVATDQDCMVSYGEIVLAAVNMIDIIAGVDNNAIKKPCTEEVEWLKGFEIVSTCQTHHTMHPYKRM</sequence>
<dbReference type="Proteomes" id="UP000054928">
    <property type="component" value="Unassembled WGS sequence"/>
</dbReference>